<feature type="compositionally biased region" description="Basic and acidic residues" evidence="10">
    <location>
        <begin position="27"/>
        <end position="39"/>
    </location>
</feature>
<dbReference type="PROSITE" id="PS50815">
    <property type="entry name" value="HORMA"/>
    <property type="match status" value="1"/>
</dbReference>
<dbReference type="NCBIfam" id="TIGR02251">
    <property type="entry name" value="HIF-SF_euk"/>
    <property type="match status" value="1"/>
</dbReference>
<comment type="caution">
    <text evidence="13">The sequence shown here is derived from an EMBL/GenBank/DDBJ whole genome shotgun (WGS) entry which is preliminary data.</text>
</comment>
<dbReference type="InterPro" id="IPR051294">
    <property type="entry name" value="HORMA_MeioticProgression"/>
</dbReference>
<comment type="function">
    <text evidence="8">Probable phosphatase.</text>
</comment>
<gene>
    <name evidence="13" type="ORF">M0R45_021526</name>
</gene>
<feature type="region of interest" description="Disordered" evidence="10">
    <location>
        <begin position="1"/>
        <end position="62"/>
    </location>
</feature>
<evidence type="ECO:0000256" key="1">
    <source>
        <dbReference type="ARBA" id="ARBA00004123"/>
    </source>
</evidence>
<evidence type="ECO:0000256" key="10">
    <source>
        <dbReference type="SAM" id="MobiDB-lite"/>
    </source>
</evidence>
<feature type="compositionally biased region" description="Basic and acidic residues" evidence="10">
    <location>
        <begin position="1031"/>
        <end position="1045"/>
    </location>
</feature>
<dbReference type="GO" id="GO:0000228">
    <property type="term" value="C:nuclear chromosome"/>
    <property type="evidence" value="ECO:0007669"/>
    <property type="project" value="UniProtKB-ARBA"/>
</dbReference>
<dbReference type="InterPro" id="IPR003511">
    <property type="entry name" value="HORMA_dom"/>
</dbReference>
<evidence type="ECO:0000313" key="13">
    <source>
        <dbReference type="EMBL" id="KAK9934379.1"/>
    </source>
</evidence>
<dbReference type="InterPro" id="IPR036570">
    <property type="entry name" value="HORMA_dom_sf"/>
</dbReference>
<feature type="domain" description="HORMA" evidence="11">
    <location>
        <begin position="519"/>
        <end position="734"/>
    </location>
</feature>
<evidence type="ECO:0000256" key="4">
    <source>
        <dbReference type="ARBA" id="ARBA00022801"/>
    </source>
</evidence>
<keyword evidence="6" id="KW-0539">Nucleus</keyword>
<evidence type="ECO:0000256" key="2">
    <source>
        <dbReference type="ARBA" id="ARBA00004286"/>
    </source>
</evidence>
<keyword evidence="7" id="KW-0469">Meiosis</keyword>
<dbReference type="SUPFAM" id="SSF56784">
    <property type="entry name" value="HAD-like"/>
    <property type="match status" value="1"/>
</dbReference>
<evidence type="ECO:0000259" key="12">
    <source>
        <dbReference type="PROSITE" id="PS50969"/>
    </source>
</evidence>
<feature type="compositionally biased region" description="Polar residues" evidence="10">
    <location>
        <begin position="1065"/>
        <end position="1080"/>
    </location>
</feature>
<dbReference type="PROSITE" id="PS50969">
    <property type="entry name" value="FCP1"/>
    <property type="match status" value="1"/>
</dbReference>
<organism evidence="13 14">
    <name type="scientific">Rubus argutus</name>
    <name type="common">Southern blackberry</name>
    <dbReference type="NCBI Taxonomy" id="59490"/>
    <lineage>
        <taxon>Eukaryota</taxon>
        <taxon>Viridiplantae</taxon>
        <taxon>Streptophyta</taxon>
        <taxon>Embryophyta</taxon>
        <taxon>Tracheophyta</taxon>
        <taxon>Spermatophyta</taxon>
        <taxon>Magnoliopsida</taxon>
        <taxon>eudicotyledons</taxon>
        <taxon>Gunneridae</taxon>
        <taxon>Pentapetalae</taxon>
        <taxon>rosids</taxon>
        <taxon>fabids</taxon>
        <taxon>Rosales</taxon>
        <taxon>Rosaceae</taxon>
        <taxon>Rosoideae</taxon>
        <taxon>Rosoideae incertae sedis</taxon>
        <taxon>Rubus</taxon>
    </lineage>
</organism>
<dbReference type="PANTHER" id="PTHR48225:SF7">
    <property type="entry name" value="MEIOSIS-SPECIFIC PROTEIN HOP1"/>
    <property type="match status" value="1"/>
</dbReference>
<name>A0AAW1XDX1_RUBAR</name>
<comment type="subcellular location">
    <subcellularLocation>
        <location evidence="2">Chromosome</location>
    </subcellularLocation>
    <subcellularLocation>
        <location evidence="1">Nucleus</location>
    </subcellularLocation>
</comment>
<feature type="compositionally biased region" description="Acidic residues" evidence="10">
    <location>
        <begin position="796"/>
        <end position="812"/>
    </location>
</feature>
<evidence type="ECO:0000256" key="5">
    <source>
        <dbReference type="ARBA" id="ARBA00022912"/>
    </source>
</evidence>
<dbReference type="InterPro" id="IPR036412">
    <property type="entry name" value="HAD-like_sf"/>
</dbReference>
<keyword evidence="5" id="KW-0904">Protein phosphatase</keyword>
<dbReference type="FunFam" id="3.40.50.1000:FF:000015">
    <property type="entry name" value="CTD small phosphatase-like protein 2"/>
    <property type="match status" value="1"/>
</dbReference>
<dbReference type="GO" id="GO:0007129">
    <property type="term" value="P:homologous chromosome pairing at meiosis"/>
    <property type="evidence" value="ECO:0007669"/>
    <property type="project" value="UniProtKB-ARBA"/>
</dbReference>
<dbReference type="InterPro" id="IPR004274">
    <property type="entry name" value="FCP1_dom"/>
</dbReference>
<dbReference type="Pfam" id="PF03031">
    <property type="entry name" value="NIF"/>
    <property type="match status" value="1"/>
</dbReference>
<feature type="region of interest" description="Disordered" evidence="10">
    <location>
        <begin position="742"/>
        <end position="812"/>
    </location>
</feature>
<dbReference type="SUPFAM" id="SSF56019">
    <property type="entry name" value="The spindle assembly checkpoint protein mad2"/>
    <property type="match status" value="1"/>
</dbReference>
<feature type="compositionally biased region" description="Acidic residues" evidence="10">
    <location>
        <begin position="742"/>
        <end position="764"/>
    </location>
</feature>
<reference evidence="13 14" key="1">
    <citation type="journal article" date="2023" name="G3 (Bethesda)">
        <title>A chromosome-length genome assembly and annotation of blackberry (Rubus argutus, cv. 'Hillquist').</title>
        <authorList>
            <person name="Bruna T."/>
            <person name="Aryal R."/>
            <person name="Dudchenko O."/>
            <person name="Sargent D.J."/>
            <person name="Mead D."/>
            <person name="Buti M."/>
            <person name="Cavallini A."/>
            <person name="Hytonen T."/>
            <person name="Andres J."/>
            <person name="Pham M."/>
            <person name="Weisz D."/>
            <person name="Mascagni F."/>
            <person name="Usai G."/>
            <person name="Natali L."/>
            <person name="Bassil N."/>
            <person name="Fernandez G.E."/>
            <person name="Lomsadze A."/>
            <person name="Armour M."/>
            <person name="Olukolu B."/>
            <person name="Poorten T."/>
            <person name="Britton C."/>
            <person name="Davik J."/>
            <person name="Ashrafi H."/>
            <person name="Aiden E.L."/>
            <person name="Borodovsky M."/>
            <person name="Worthington M."/>
        </authorList>
    </citation>
    <scope>NUCLEOTIDE SEQUENCE [LARGE SCALE GENOMIC DNA]</scope>
    <source>
        <strain evidence="13">PI 553951</strain>
    </source>
</reference>
<dbReference type="EMBL" id="JBEDUW010000004">
    <property type="protein sequence ID" value="KAK9934379.1"/>
    <property type="molecule type" value="Genomic_DNA"/>
</dbReference>
<dbReference type="PANTHER" id="PTHR48225">
    <property type="entry name" value="HORMA DOMAIN-CONTAINING PROTEIN 1"/>
    <property type="match status" value="1"/>
</dbReference>
<dbReference type="AlphaFoldDB" id="A0AAW1XDX1"/>
<evidence type="ECO:0000259" key="11">
    <source>
        <dbReference type="PROSITE" id="PS50815"/>
    </source>
</evidence>
<dbReference type="CDD" id="cd07521">
    <property type="entry name" value="HAD_FCP1-like"/>
    <property type="match status" value="1"/>
</dbReference>
<protein>
    <submittedName>
        <fullName evidence="13">Uncharacterized protein</fullName>
    </submittedName>
</protein>
<feature type="compositionally biased region" description="Polar residues" evidence="10">
    <location>
        <begin position="782"/>
        <end position="795"/>
    </location>
</feature>
<dbReference type="Pfam" id="PF02301">
    <property type="entry name" value="HORMA"/>
    <property type="match status" value="1"/>
</dbReference>
<feature type="domain" description="FCP1 homology" evidence="12">
    <location>
        <begin position="255"/>
        <end position="414"/>
    </location>
</feature>
<evidence type="ECO:0000256" key="7">
    <source>
        <dbReference type="ARBA" id="ARBA00023254"/>
    </source>
</evidence>
<feature type="region of interest" description="Disordered" evidence="10">
    <location>
        <begin position="1020"/>
        <end position="1158"/>
    </location>
</feature>
<accession>A0AAW1XDX1</accession>
<feature type="compositionally biased region" description="Basic and acidic residues" evidence="10">
    <location>
        <begin position="1107"/>
        <end position="1123"/>
    </location>
</feature>
<sequence length="1158" mass="131454">MQTRKKSSGRTTSREHTSPKVSRAQKKTHENAKVLDNRVTEMITSSSRKQRLGGTHKKNEEPVTANNLNINYDLLRDQSAEACQGHDALRDDCTEHKGCEGGTTDCMLGTIFSPAFHISKHAGGEPANGVDFVKFFQNGDHNFRQDREINYSQDDAHHGYSGQETSESTVRDENCFAEAANISSEVSAIYLAMKNSKLECLDEHGQDHMSTDLYVDDDDTEEFDDFDPYLFIKNLPDLSSVVPTFRPLLLPKQTRSCPPTTLVLDLDETLVHSTLEPCDDADFTFPVNFNLQEHTVYVRCRPHLRDFLDRVSLLFEIIIFTASQSIYAEQLLNVLDPKRKIFRHRVFRDSCVFVEGNYLKDLSVLGRDLARVIIVDNSPQAFGFQVDNGIPIESWFDDRSDTELLSLLPFLESLVGVEDVRPLIAQKFNLREKIATADYPLNSNRVFVFVVRSICNDNPHTVKLIGPNGGKCRPGTAFTHEKLVSGSVDQSAGMILNEKHIEKGYVVAQKLKEAEITEQDSLLLTRNLLRIAIFNISYVRGLFPEKYFNDKSVPALEMKIKKLMPMDAESRRLIDWMEKGVYDALQKKYLKTLLFCVCEAVEGPMIEEYTFSFSYSNSESQEVSMNISRSGNKKHGGTFKCNSTAEITPNQMRSSACKMVRTLVQLMRTLDRMPEERTILMKLLYYDDVTPVDYEPPFFRCCTEEETRNPWTKNPLKMEVGNVNSKHLVLALKVKSVLDPCEDENDDIQDEEVSLGDDSSESDSEVNQSQEDQYIVAPAAKQQPQEDNSIPQEVNSMDDEATDDTQDPEEDEQQFLRIKDWISSRHLDTVEVTDVLSNFPDISVVLTEGKLKNALRPASALFLLYLEVYNKISFIFILFGWTSEIMDRLVAEGVLSKTGGDTYAINRQKKSDYEFVMVKKELDCQVVPNSEKTSKVNEHLYMKALYHVLPMQYVSVAKLQNKLGGEANQNNVRKMIDKMAQDGFVEVKGNRRLGKRVLHSDITKKKLIEVQKALNYDAMDVDNTEPQSKSNHQDFHPMGSDRRDTSTCGVLHSIGSDLTRMRIRANSNEHSPMRSEQTTSKTKEHGNTPSSRAQPVISRESFAPGNDDDRANGTTNHCDEGERVMCNSRSTQDKRSRKTSTVKEPILQYIKRQKSQAL</sequence>
<evidence type="ECO:0000256" key="8">
    <source>
        <dbReference type="ARBA" id="ARBA00037324"/>
    </source>
</evidence>
<dbReference type="GO" id="GO:0004721">
    <property type="term" value="F:phosphoprotein phosphatase activity"/>
    <property type="evidence" value="ECO:0007669"/>
    <property type="project" value="UniProtKB-KW"/>
</dbReference>
<dbReference type="InterPro" id="IPR011948">
    <property type="entry name" value="Dullard_phosphatase"/>
</dbReference>
<dbReference type="InterPro" id="IPR023214">
    <property type="entry name" value="HAD_sf"/>
</dbReference>
<dbReference type="Proteomes" id="UP001457282">
    <property type="component" value="Unassembled WGS sequence"/>
</dbReference>
<proteinExistence type="inferred from homology"/>
<dbReference type="Gene3D" id="3.30.900.10">
    <property type="entry name" value="HORMA domain"/>
    <property type="match status" value="1"/>
</dbReference>
<keyword evidence="4" id="KW-0378">Hydrolase</keyword>
<keyword evidence="3" id="KW-0158">Chromosome</keyword>
<dbReference type="Gene3D" id="3.40.50.1000">
    <property type="entry name" value="HAD superfamily/HAD-like"/>
    <property type="match status" value="1"/>
</dbReference>
<evidence type="ECO:0000256" key="3">
    <source>
        <dbReference type="ARBA" id="ARBA00022454"/>
    </source>
</evidence>
<evidence type="ECO:0000256" key="6">
    <source>
        <dbReference type="ARBA" id="ARBA00023242"/>
    </source>
</evidence>
<evidence type="ECO:0000256" key="9">
    <source>
        <dbReference type="ARBA" id="ARBA00038355"/>
    </source>
</evidence>
<keyword evidence="14" id="KW-1185">Reference proteome</keyword>
<evidence type="ECO:0000313" key="14">
    <source>
        <dbReference type="Proteomes" id="UP001457282"/>
    </source>
</evidence>
<dbReference type="SMART" id="SM00577">
    <property type="entry name" value="CPDc"/>
    <property type="match status" value="1"/>
</dbReference>
<comment type="similarity">
    <text evidence="9">Belongs to the CTDSPL2 family.</text>
</comment>
<dbReference type="FunFam" id="3.30.900.10:FF:000009">
    <property type="entry name" value="Meiosis-specific protein ASY2"/>
    <property type="match status" value="1"/>
</dbReference>